<reference evidence="4 5" key="1">
    <citation type="submission" date="2018-05" db="EMBL/GenBank/DDBJ databases">
        <title>Genomic Encyclopedia of Type Strains, Phase IV (KMG-IV): sequencing the most valuable type-strain genomes for metagenomic binning, comparative biology and taxonomic classification.</title>
        <authorList>
            <person name="Goeker M."/>
        </authorList>
    </citation>
    <scope>NUCLEOTIDE SEQUENCE [LARGE SCALE GENOMIC DNA]</scope>
    <source>
        <strain evidence="4 5">DSM 29661</strain>
    </source>
</reference>
<dbReference type="OrthoDB" id="9805883at2"/>
<keyword evidence="1" id="KW-0521">NADP</keyword>
<keyword evidence="2" id="KW-0560">Oxidoreductase</keyword>
<dbReference type="GO" id="GO:0005829">
    <property type="term" value="C:cytosol"/>
    <property type="evidence" value="ECO:0007669"/>
    <property type="project" value="TreeGrafter"/>
</dbReference>
<dbReference type="Proteomes" id="UP000247555">
    <property type="component" value="Unassembled WGS sequence"/>
</dbReference>
<protein>
    <submittedName>
        <fullName evidence="4">NADPH:quinone reductase-like Zn-dependent oxidoreductase</fullName>
    </submittedName>
</protein>
<dbReference type="InterPro" id="IPR002364">
    <property type="entry name" value="Quin_OxRdtase/zeta-crystal_CS"/>
</dbReference>
<dbReference type="EMBL" id="QJKI01000020">
    <property type="protein sequence ID" value="PXX76989.1"/>
    <property type="molecule type" value="Genomic_DNA"/>
</dbReference>
<organism evidence="4 5">
    <name type="scientific">Rivihabitans pingtungensis</name>
    <dbReference type="NCBI Taxonomy" id="1054498"/>
    <lineage>
        <taxon>Bacteria</taxon>
        <taxon>Pseudomonadati</taxon>
        <taxon>Pseudomonadota</taxon>
        <taxon>Betaproteobacteria</taxon>
        <taxon>Neisseriales</taxon>
        <taxon>Aquaspirillaceae</taxon>
        <taxon>Rivihabitans</taxon>
    </lineage>
</organism>
<dbReference type="Pfam" id="PF08240">
    <property type="entry name" value="ADH_N"/>
    <property type="match status" value="1"/>
</dbReference>
<evidence type="ECO:0000259" key="3">
    <source>
        <dbReference type="SMART" id="SM00829"/>
    </source>
</evidence>
<dbReference type="GO" id="GO:0035925">
    <property type="term" value="F:mRNA 3'-UTR AU-rich region binding"/>
    <property type="evidence" value="ECO:0007669"/>
    <property type="project" value="TreeGrafter"/>
</dbReference>
<gene>
    <name evidence="4" type="ORF">DFR34_12049</name>
</gene>
<evidence type="ECO:0000313" key="5">
    <source>
        <dbReference type="Proteomes" id="UP000247555"/>
    </source>
</evidence>
<dbReference type="GO" id="GO:0003960">
    <property type="term" value="F:quinone reductase (NADPH) activity"/>
    <property type="evidence" value="ECO:0007669"/>
    <property type="project" value="InterPro"/>
</dbReference>
<dbReference type="InterPro" id="IPR013154">
    <property type="entry name" value="ADH-like_N"/>
</dbReference>
<dbReference type="RefSeq" id="WP_110391594.1">
    <property type="nucleotide sequence ID" value="NZ_QJKI01000020.1"/>
</dbReference>
<dbReference type="InterPro" id="IPR036291">
    <property type="entry name" value="NAD(P)-bd_dom_sf"/>
</dbReference>
<comment type="caution">
    <text evidence="4">The sequence shown here is derived from an EMBL/GenBank/DDBJ whole genome shotgun (WGS) entry which is preliminary data.</text>
</comment>
<dbReference type="AlphaFoldDB" id="A0A318KGY7"/>
<proteinExistence type="predicted"/>
<name>A0A318KGY7_9NEIS</name>
<evidence type="ECO:0000313" key="4">
    <source>
        <dbReference type="EMBL" id="PXX76989.1"/>
    </source>
</evidence>
<dbReference type="SUPFAM" id="SSF51735">
    <property type="entry name" value="NAD(P)-binding Rossmann-fold domains"/>
    <property type="match status" value="1"/>
</dbReference>
<dbReference type="GO" id="GO:0008270">
    <property type="term" value="F:zinc ion binding"/>
    <property type="evidence" value="ECO:0007669"/>
    <property type="project" value="InterPro"/>
</dbReference>
<dbReference type="SMART" id="SM00829">
    <property type="entry name" value="PKS_ER"/>
    <property type="match status" value="1"/>
</dbReference>
<dbReference type="Gene3D" id="3.90.180.10">
    <property type="entry name" value="Medium-chain alcohol dehydrogenases, catalytic domain"/>
    <property type="match status" value="1"/>
</dbReference>
<sequence>MSFACLPISRVMLSSPGDASQLRLSHAELPPPAAGEIRVRHTAIGVNYVDIYHRDGLYPLPVWPSPLGVEAAGWVEALGPGVSHLHIGQRVAYAGPPVGSYSSARNLPAWLALPLPDAVADAAAASLLLRGITAHMLFTRVYRLQAGDTLLVHAAAGGLGLVLTQWAKTLGARVIGTVSSAAKAALARRYGLDHAVLRHEGNFADAVLTLTDGQGVDYAIDGIGGDTLAATLGVVRPYGMVASVGQVAGDPGPLPLSLLGPARSVALARPGVFRYLSDPARYQEGGLATLAQLAGGLTLPVDSEFALADAAQAHRRLQSGQSAGAILLRPDSQP</sequence>
<dbReference type="PANTHER" id="PTHR48106:SF13">
    <property type="entry name" value="QUINONE OXIDOREDUCTASE-RELATED"/>
    <property type="match status" value="1"/>
</dbReference>
<dbReference type="Pfam" id="PF00107">
    <property type="entry name" value="ADH_zinc_N"/>
    <property type="match status" value="1"/>
</dbReference>
<dbReference type="CDD" id="cd05286">
    <property type="entry name" value="QOR2"/>
    <property type="match status" value="1"/>
</dbReference>
<evidence type="ECO:0000256" key="2">
    <source>
        <dbReference type="ARBA" id="ARBA00023002"/>
    </source>
</evidence>
<dbReference type="PANTHER" id="PTHR48106">
    <property type="entry name" value="QUINONE OXIDOREDUCTASE PIG3-RELATED"/>
    <property type="match status" value="1"/>
</dbReference>
<dbReference type="GO" id="GO:0070402">
    <property type="term" value="F:NADPH binding"/>
    <property type="evidence" value="ECO:0007669"/>
    <property type="project" value="TreeGrafter"/>
</dbReference>
<accession>A0A318KGY7</accession>
<dbReference type="InterPro" id="IPR020843">
    <property type="entry name" value="ER"/>
</dbReference>
<dbReference type="SUPFAM" id="SSF50129">
    <property type="entry name" value="GroES-like"/>
    <property type="match status" value="1"/>
</dbReference>
<dbReference type="Gene3D" id="3.40.50.720">
    <property type="entry name" value="NAD(P)-binding Rossmann-like Domain"/>
    <property type="match status" value="1"/>
</dbReference>
<dbReference type="InterPro" id="IPR011032">
    <property type="entry name" value="GroES-like_sf"/>
</dbReference>
<dbReference type="InterPro" id="IPR047618">
    <property type="entry name" value="QOR-like"/>
</dbReference>
<feature type="domain" description="Enoyl reductase (ER)" evidence="3">
    <location>
        <begin position="17"/>
        <end position="328"/>
    </location>
</feature>
<dbReference type="InterPro" id="IPR013149">
    <property type="entry name" value="ADH-like_C"/>
</dbReference>
<evidence type="ECO:0000256" key="1">
    <source>
        <dbReference type="ARBA" id="ARBA00022857"/>
    </source>
</evidence>
<keyword evidence="5" id="KW-1185">Reference proteome</keyword>
<dbReference type="PROSITE" id="PS01162">
    <property type="entry name" value="QOR_ZETA_CRYSTAL"/>
    <property type="match status" value="1"/>
</dbReference>